<dbReference type="Proteomes" id="UP000193560">
    <property type="component" value="Unassembled WGS sequence"/>
</dbReference>
<sequence length="279" mass="31047">MLSDAYLQECSELSIMIKYWGFVFEQCLGYSKDVFLQWGDTVSSHSVDIGTTAKLDIRIIIIGDNNARIEAATGEFASASATTKSKLFADRLKSVLVSKVLLNHALSKMKHIPEDAIKTIRIPAIQVMGLSCCVYSLSLIDKGVYCLEHVCAFEYPRTIQQIKQGVLGTLIQGMVMMRDLEDAIEQYGRTTRNKMMEVLETNKRTASKKADLNDWTTTMISFSDDGQDTSDNNSDNTSEEDSDDDAVDDHSNYSSNMDNTPEQDEDDSGEDGNSNHDSI</sequence>
<evidence type="ECO:0000256" key="1">
    <source>
        <dbReference type="SAM" id="MobiDB-lite"/>
    </source>
</evidence>
<protein>
    <submittedName>
        <fullName evidence="2">Uncharacterized protein</fullName>
    </submittedName>
</protein>
<evidence type="ECO:0000313" key="3">
    <source>
        <dbReference type="Proteomes" id="UP000193560"/>
    </source>
</evidence>
<accession>A0A1X2J1P9</accession>
<feature type="compositionally biased region" description="Acidic residues" evidence="1">
    <location>
        <begin position="261"/>
        <end position="270"/>
    </location>
</feature>
<gene>
    <name evidence="2" type="ORF">BCR42DRAFT_315860</name>
</gene>
<dbReference type="AlphaFoldDB" id="A0A1X2J1P9"/>
<feature type="compositionally biased region" description="Acidic residues" evidence="1">
    <location>
        <begin position="237"/>
        <end position="247"/>
    </location>
</feature>
<organism evidence="2 3">
    <name type="scientific">Absidia repens</name>
    <dbReference type="NCBI Taxonomy" id="90262"/>
    <lineage>
        <taxon>Eukaryota</taxon>
        <taxon>Fungi</taxon>
        <taxon>Fungi incertae sedis</taxon>
        <taxon>Mucoromycota</taxon>
        <taxon>Mucoromycotina</taxon>
        <taxon>Mucoromycetes</taxon>
        <taxon>Mucorales</taxon>
        <taxon>Cunninghamellaceae</taxon>
        <taxon>Absidia</taxon>
    </lineage>
</organism>
<dbReference type="OrthoDB" id="2290147at2759"/>
<proteinExistence type="predicted"/>
<name>A0A1X2J1P9_9FUNG</name>
<feature type="region of interest" description="Disordered" evidence="1">
    <location>
        <begin position="219"/>
        <end position="279"/>
    </location>
</feature>
<evidence type="ECO:0000313" key="2">
    <source>
        <dbReference type="EMBL" id="ORZ25731.1"/>
    </source>
</evidence>
<dbReference type="EMBL" id="MCGE01000001">
    <property type="protein sequence ID" value="ORZ25731.1"/>
    <property type="molecule type" value="Genomic_DNA"/>
</dbReference>
<reference evidence="2 3" key="1">
    <citation type="submission" date="2016-07" db="EMBL/GenBank/DDBJ databases">
        <title>Pervasive Adenine N6-methylation of Active Genes in Fungi.</title>
        <authorList>
            <consortium name="DOE Joint Genome Institute"/>
            <person name="Mondo S.J."/>
            <person name="Dannebaum R.O."/>
            <person name="Kuo R.C."/>
            <person name="Labutti K."/>
            <person name="Haridas S."/>
            <person name="Kuo A."/>
            <person name="Salamov A."/>
            <person name="Ahrendt S.R."/>
            <person name="Lipzen A."/>
            <person name="Sullivan W."/>
            <person name="Andreopoulos W.B."/>
            <person name="Clum A."/>
            <person name="Lindquist E."/>
            <person name="Daum C."/>
            <person name="Ramamoorthy G.K."/>
            <person name="Gryganskyi A."/>
            <person name="Culley D."/>
            <person name="Magnuson J.K."/>
            <person name="James T.Y."/>
            <person name="O'Malley M.A."/>
            <person name="Stajich J.E."/>
            <person name="Spatafora J.W."/>
            <person name="Visel A."/>
            <person name="Grigoriev I.V."/>
        </authorList>
    </citation>
    <scope>NUCLEOTIDE SEQUENCE [LARGE SCALE GENOMIC DNA]</scope>
    <source>
        <strain evidence="2 3">NRRL 1336</strain>
    </source>
</reference>
<keyword evidence="3" id="KW-1185">Reference proteome</keyword>
<comment type="caution">
    <text evidence="2">The sequence shown here is derived from an EMBL/GenBank/DDBJ whole genome shotgun (WGS) entry which is preliminary data.</text>
</comment>